<dbReference type="RefSeq" id="WP_060534994.1">
    <property type="nucleotide sequence ID" value="NZ_CP013023.1"/>
</dbReference>
<keyword evidence="1" id="KW-0805">Transcription regulation</keyword>
<dbReference type="InterPro" id="IPR037923">
    <property type="entry name" value="HTH-like"/>
</dbReference>
<dbReference type="GO" id="GO:0043565">
    <property type="term" value="F:sequence-specific DNA binding"/>
    <property type="evidence" value="ECO:0007669"/>
    <property type="project" value="InterPro"/>
</dbReference>
<dbReference type="GO" id="GO:0003700">
    <property type="term" value="F:DNA-binding transcription factor activity"/>
    <property type="evidence" value="ECO:0007669"/>
    <property type="project" value="InterPro"/>
</dbReference>
<evidence type="ECO:0000256" key="2">
    <source>
        <dbReference type="ARBA" id="ARBA00023125"/>
    </source>
</evidence>
<gene>
    <name evidence="5" type="ORF">AR543_13305</name>
</gene>
<dbReference type="Pfam" id="PF12833">
    <property type="entry name" value="HTH_18"/>
    <property type="match status" value="1"/>
</dbReference>
<reference evidence="6" key="1">
    <citation type="submission" date="2015-10" db="EMBL/GenBank/DDBJ databases">
        <title>Genome of Paenibacillus bovis sp. nov.</title>
        <authorList>
            <person name="Wu Z."/>
            <person name="Gao C."/>
            <person name="Liu Z."/>
            <person name="Zheng H."/>
        </authorList>
    </citation>
    <scope>NUCLEOTIDE SEQUENCE [LARGE SCALE GENOMIC DNA]</scope>
    <source>
        <strain evidence="6">BD3526</strain>
    </source>
</reference>
<keyword evidence="6" id="KW-1185">Reference proteome</keyword>
<organism evidence="5 6">
    <name type="scientific">Paenibacillus bovis</name>
    <dbReference type="NCBI Taxonomy" id="1616788"/>
    <lineage>
        <taxon>Bacteria</taxon>
        <taxon>Bacillati</taxon>
        <taxon>Bacillota</taxon>
        <taxon>Bacilli</taxon>
        <taxon>Bacillales</taxon>
        <taxon>Paenibacillaceae</taxon>
        <taxon>Paenibacillus</taxon>
    </lineage>
</organism>
<dbReference type="KEGG" id="pbv:AR543_13305"/>
<dbReference type="PROSITE" id="PS00041">
    <property type="entry name" value="HTH_ARAC_FAMILY_1"/>
    <property type="match status" value="1"/>
</dbReference>
<evidence type="ECO:0000313" key="5">
    <source>
        <dbReference type="EMBL" id="ANF96888.1"/>
    </source>
</evidence>
<evidence type="ECO:0000256" key="1">
    <source>
        <dbReference type="ARBA" id="ARBA00023015"/>
    </source>
</evidence>
<protein>
    <recommendedName>
        <fullName evidence="4">HTH araC/xylS-type domain-containing protein</fullName>
    </recommendedName>
</protein>
<dbReference type="InterPro" id="IPR018062">
    <property type="entry name" value="HTH_AraC-typ_CS"/>
</dbReference>
<dbReference type="PANTHER" id="PTHR43280:SF2">
    <property type="entry name" value="HTH-TYPE TRANSCRIPTIONAL REGULATOR EXSA"/>
    <property type="match status" value="1"/>
</dbReference>
<dbReference type="EMBL" id="CP013023">
    <property type="protein sequence ID" value="ANF96888.1"/>
    <property type="molecule type" value="Genomic_DNA"/>
</dbReference>
<dbReference type="InterPro" id="IPR009057">
    <property type="entry name" value="Homeodomain-like_sf"/>
</dbReference>
<proteinExistence type="predicted"/>
<feature type="domain" description="HTH araC/xylS-type" evidence="4">
    <location>
        <begin position="189"/>
        <end position="287"/>
    </location>
</feature>
<evidence type="ECO:0000313" key="6">
    <source>
        <dbReference type="Proteomes" id="UP000078148"/>
    </source>
</evidence>
<accession>A0A172ZH23</accession>
<sequence length="301" mass="35576">MTISELKIAEHPFENNNPLSFLTIDVVQSYQQHAHPFYEIIYVSEGKGLLFIDKESFEVSEGDLFFIPIGIHHMFHRQDSKQPAQLQIMNCMFLPEVLMTSDSQDNLAWDEEFQEIAGFFRQSQRWLGYREQNNEFARIMYSMHLNQMNATPGYRYKLYLSLLELLHTMHMHNQFSYPTTPMTIEDPVAFAINYVQTHYRDPLKLDELCQWISISPRHLQRKLKHTTGQTFIQLLQNVRVMHSCELLIETQWSVQMVAAEVGIHDMKYFYRIFKTRCGLTPSQFRKQHTGSNLQQSDEPQI</sequence>
<dbReference type="InterPro" id="IPR014710">
    <property type="entry name" value="RmlC-like_jellyroll"/>
</dbReference>
<dbReference type="SUPFAM" id="SSF51215">
    <property type="entry name" value="Regulatory protein AraC"/>
    <property type="match status" value="1"/>
</dbReference>
<dbReference type="AlphaFoldDB" id="A0A172ZH23"/>
<keyword evidence="2" id="KW-0238">DNA-binding</keyword>
<dbReference type="Proteomes" id="UP000078148">
    <property type="component" value="Chromosome"/>
</dbReference>
<dbReference type="SUPFAM" id="SSF46689">
    <property type="entry name" value="Homeodomain-like"/>
    <property type="match status" value="2"/>
</dbReference>
<reference evidence="5 6" key="2">
    <citation type="journal article" date="2016" name="Int. J. Syst. Evol. Microbiol.">
        <title>Paenibacillus bovis sp. nov., isolated from raw yak (Bos grunniens) milk.</title>
        <authorList>
            <person name="Gao C."/>
            <person name="Han J."/>
            <person name="Liu Z."/>
            <person name="Xu X."/>
            <person name="Hang F."/>
            <person name="Wu Z."/>
        </authorList>
    </citation>
    <scope>NUCLEOTIDE SEQUENCE [LARGE SCALE GENOMIC DNA]</scope>
    <source>
        <strain evidence="5 6">BD3526</strain>
    </source>
</reference>
<dbReference type="OrthoDB" id="2643311at2"/>
<dbReference type="Gene3D" id="2.60.120.10">
    <property type="entry name" value="Jelly Rolls"/>
    <property type="match status" value="1"/>
</dbReference>
<keyword evidence="3" id="KW-0804">Transcription</keyword>
<name>A0A172ZH23_9BACL</name>
<dbReference type="SMART" id="SM00342">
    <property type="entry name" value="HTH_ARAC"/>
    <property type="match status" value="1"/>
</dbReference>
<dbReference type="Gene3D" id="1.10.10.60">
    <property type="entry name" value="Homeodomain-like"/>
    <property type="match status" value="2"/>
</dbReference>
<dbReference type="InterPro" id="IPR018060">
    <property type="entry name" value="HTH_AraC"/>
</dbReference>
<dbReference type="STRING" id="1616788.AR543_13305"/>
<dbReference type="PANTHER" id="PTHR43280">
    <property type="entry name" value="ARAC-FAMILY TRANSCRIPTIONAL REGULATOR"/>
    <property type="match status" value="1"/>
</dbReference>
<dbReference type="Pfam" id="PF02311">
    <property type="entry name" value="AraC_binding"/>
    <property type="match status" value="1"/>
</dbReference>
<evidence type="ECO:0000259" key="4">
    <source>
        <dbReference type="PROSITE" id="PS01124"/>
    </source>
</evidence>
<evidence type="ECO:0000256" key="3">
    <source>
        <dbReference type="ARBA" id="ARBA00023163"/>
    </source>
</evidence>
<dbReference type="PROSITE" id="PS01124">
    <property type="entry name" value="HTH_ARAC_FAMILY_2"/>
    <property type="match status" value="1"/>
</dbReference>
<dbReference type="InterPro" id="IPR003313">
    <property type="entry name" value="AraC-bd"/>
</dbReference>